<dbReference type="Pfam" id="PF00158">
    <property type="entry name" value="Sigma54_activat"/>
    <property type="match status" value="1"/>
</dbReference>
<dbReference type="SUPFAM" id="SSF46689">
    <property type="entry name" value="Homeodomain-like"/>
    <property type="match status" value="1"/>
</dbReference>
<dbReference type="InterPro" id="IPR035965">
    <property type="entry name" value="PAS-like_dom_sf"/>
</dbReference>
<dbReference type="InterPro" id="IPR025943">
    <property type="entry name" value="Sigma_54_int_dom_ATP-bd_2"/>
</dbReference>
<dbReference type="InterPro" id="IPR003593">
    <property type="entry name" value="AAA+_ATPase"/>
</dbReference>
<evidence type="ECO:0000313" key="6">
    <source>
        <dbReference type="EMBL" id="GAA0739358.1"/>
    </source>
</evidence>
<keyword evidence="7" id="KW-1185">Reference proteome</keyword>
<organism evidence="6 7">
    <name type="scientific">Clostridium oceanicum</name>
    <dbReference type="NCBI Taxonomy" id="1543"/>
    <lineage>
        <taxon>Bacteria</taxon>
        <taxon>Bacillati</taxon>
        <taxon>Bacillota</taxon>
        <taxon>Clostridia</taxon>
        <taxon>Eubacteriales</taxon>
        <taxon>Clostridiaceae</taxon>
        <taxon>Clostridium</taxon>
    </lineage>
</organism>
<dbReference type="CDD" id="cd00009">
    <property type="entry name" value="AAA"/>
    <property type="match status" value="1"/>
</dbReference>
<evidence type="ECO:0000256" key="4">
    <source>
        <dbReference type="ARBA" id="ARBA00023163"/>
    </source>
</evidence>
<evidence type="ECO:0000259" key="5">
    <source>
        <dbReference type="PROSITE" id="PS50045"/>
    </source>
</evidence>
<dbReference type="Gene3D" id="3.30.450.20">
    <property type="entry name" value="PAS domain"/>
    <property type="match status" value="1"/>
</dbReference>
<feature type="domain" description="Sigma-54 factor interaction" evidence="5">
    <location>
        <begin position="155"/>
        <end position="385"/>
    </location>
</feature>
<evidence type="ECO:0000313" key="7">
    <source>
        <dbReference type="Proteomes" id="UP001501510"/>
    </source>
</evidence>
<dbReference type="SMART" id="SM00382">
    <property type="entry name" value="AAA"/>
    <property type="match status" value="1"/>
</dbReference>
<evidence type="ECO:0000256" key="1">
    <source>
        <dbReference type="ARBA" id="ARBA00022741"/>
    </source>
</evidence>
<dbReference type="InterPro" id="IPR027417">
    <property type="entry name" value="P-loop_NTPase"/>
</dbReference>
<sequence length="473" mass="53742">MENTNKNSTLNSTLENNLRDKDTASLSDSIIKSTFDVTYEGLIIIDDNFKILKVNNTTLKILTLSEDNLLNMNIKTILPKNSFLEDCIKNGKNTFSQDCTFNINNSHIRSIVNIMPIILENKIIGATLSLRNTKHIHKLVSNVVGYKASYSFEDIITKNQKMKSIIELAKKASESDCNILIEGNSGTGKELFAQAIHSHSNRTNGPFVAINCAAIPRELVESELFGYEKGAFTGASKGGYPGKFELADGGTIFLDEIGELPLDIQSKLLRVLDNLKIIRVGGTYEKKIDVRVIAATNRNLSDEVLNKNFREDLYYRLNVINIKLLDLKDRREDIYLLASYFIKKLNMKNNTTSKKLGEKFIEKIENYDWNGNVRELRNVVERCYYICEDDTITEKYLNNKLNKKIKTNSTETYENDIKIKPLSILEHEAIKKSLIYCNGNIIKSAELLGISRATIYRKINKYNIDVNSLLESK</sequence>
<gene>
    <name evidence="6" type="ORF">GCM10008906_18040</name>
</gene>
<keyword evidence="2" id="KW-0067">ATP-binding</keyword>
<dbReference type="Pfam" id="PF02954">
    <property type="entry name" value="HTH_8"/>
    <property type="match status" value="1"/>
</dbReference>
<dbReference type="PRINTS" id="PR01590">
    <property type="entry name" value="HTHFIS"/>
</dbReference>
<reference evidence="6 7" key="1">
    <citation type="journal article" date="2019" name="Int. J. Syst. Evol. Microbiol.">
        <title>The Global Catalogue of Microorganisms (GCM) 10K type strain sequencing project: providing services to taxonomists for standard genome sequencing and annotation.</title>
        <authorList>
            <consortium name="The Broad Institute Genomics Platform"/>
            <consortium name="The Broad Institute Genome Sequencing Center for Infectious Disease"/>
            <person name="Wu L."/>
            <person name="Ma J."/>
        </authorList>
    </citation>
    <scope>NUCLEOTIDE SEQUENCE [LARGE SCALE GENOMIC DNA]</scope>
    <source>
        <strain evidence="6 7">JCM 1407</strain>
    </source>
</reference>
<dbReference type="SUPFAM" id="SSF52540">
    <property type="entry name" value="P-loop containing nucleoside triphosphate hydrolases"/>
    <property type="match status" value="1"/>
</dbReference>
<comment type="caution">
    <text evidence="6">The sequence shown here is derived from an EMBL/GenBank/DDBJ whole genome shotgun (WGS) entry which is preliminary data.</text>
</comment>
<keyword evidence="3" id="KW-0805">Transcription regulation</keyword>
<proteinExistence type="predicted"/>
<evidence type="ECO:0000256" key="3">
    <source>
        <dbReference type="ARBA" id="ARBA00023015"/>
    </source>
</evidence>
<dbReference type="InterPro" id="IPR002197">
    <property type="entry name" value="HTH_Fis"/>
</dbReference>
<dbReference type="InterPro" id="IPR002078">
    <property type="entry name" value="Sigma_54_int"/>
</dbReference>
<dbReference type="PROSITE" id="PS00676">
    <property type="entry name" value="SIGMA54_INTERACT_2"/>
    <property type="match status" value="1"/>
</dbReference>
<keyword evidence="4" id="KW-0804">Transcription</keyword>
<keyword evidence="1" id="KW-0547">Nucleotide-binding</keyword>
<dbReference type="Gene3D" id="1.10.8.60">
    <property type="match status" value="1"/>
</dbReference>
<dbReference type="Pfam" id="PF25601">
    <property type="entry name" value="AAA_lid_14"/>
    <property type="match status" value="1"/>
</dbReference>
<evidence type="ECO:0000256" key="2">
    <source>
        <dbReference type="ARBA" id="ARBA00022840"/>
    </source>
</evidence>
<dbReference type="PANTHER" id="PTHR32071">
    <property type="entry name" value="TRANSCRIPTIONAL REGULATORY PROTEIN"/>
    <property type="match status" value="1"/>
</dbReference>
<dbReference type="Proteomes" id="UP001501510">
    <property type="component" value="Unassembled WGS sequence"/>
</dbReference>
<dbReference type="Gene3D" id="3.40.50.300">
    <property type="entry name" value="P-loop containing nucleotide triphosphate hydrolases"/>
    <property type="match status" value="1"/>
</dbReference>
<dbReference type="PANTHER" id="PTHR32071:SF57">
    <property type="entry name" value="C4-DICARBOXYLATE TRANSPORT TRANSCRIPTIONAL REGULATORY PROTEIN DCTD"/>
    <property type="match status" value="1"/>
</dbReference>
<accession>A0ABN1JGM7</accession>
<dbReference type="InterPro" id="IPR058031">
    <property type="entry name" value="AAA_lid_NorR"/>
</dbReference>
<dbReference type="Gene3D" id="1.10.10.60">
    <property type="entry name" value="Homeodomain-like"/>
    <property type="match status" value="1"/>
</dbReference>
<dbReference type="PROSITE" id="PS50045">
    <property type="entry name" value="SIGMA54_INTERACT_4"/>
    <property type="match status" value="1"/>
</dbReference>
<protein>
    <submittedName>
        <fullName evidence="6">Sigma 54-interacting transcriptional regulator</fullName>
    </submittedName>
</protein>
<dbReference type="SUPFAM" id="SSF55785">
    <property type="entry name" value="PYP-like sensor domain (PAS domain)"/>
    <property type="match status" value="1"/>
</dbReference>
<name>A0ABN1JGM7_9CLOT</name>
<dbReference type="EMBL" id="BAAACG010000008">
    <property type="protein sequence ID" value="GAA0739358.1"/>
    <property type="molecule type" value="Genomic_DNA"/>
</dbReference>
<dbReference type="InterPro" id="IPR009057">
    <property type="entry name" value="Homeodomain-like_sf"/>
</dbReference>